<evidence type="ECO:0000256" key="1">
    <source>
        <dbReference type="ARBA" id="ARBA00004162"/>
    </source>
</evidence>
<dbReference type="Pfam" id="PF02472">
    <property type="entry name" value="ExbD"/>
    <property type="match status" value="1"/>
</dbReference>
<keyword evidence="5 8" id="KW-1133">Transmembrane helix</keyword>
<dbReference type="OrthoDB" id="9793581at2"/>
<feature type="transmembrane region" description="Helical" evidence="8">
    <location>
        <begin position="21"/>
        <end position="38"/>
    </location>
</feature>
<dbReference type="Gene3D" id="3.30.420.270">
    <property type="match status" value="1"/>
</dbReference>
<dbReference type="GO" id="GO:0005886">
    <property type="term" value="C:plasma membrane"/>
    <property type="evidence" value="ECO:0007669"/>
    <property type="project" value="UniProtKB-SubCell"/>
</dbReference>
<keyword evidence="7" id="KW-0813">Transport</keyword>
<evidence type="ECO:0000256" key="4">
    <source>
        <dbReference type="ARBA" id="ARBA00022692"/>
    </source>
</evidence>
<reference evidence="9 10" key="1">
    <citation type="journal article" date="2012" name="Int. J. Syst. Evol. Microbiol.">
        <title>Marinomonas hwangdonensis sp. nov., isolated from seawater.</title>
        <authorList>
            <person name="Jung Y.T."/>
            <person name="Oh T.K."/>
            <person name="Yoon J.H."/>
        </authorList>
    </citation>
    <scope>NUCLEOTIDE SEQUENCE [LARGE SCALE GENOMIC DNA]</scope>
    <source>
        <strain evidence="9 10">HDW-15</strain>
    </source>
</reference>
<dbReference type="PANTHER" id="PTHR30558:SF3">
    <property type="entry name" value="BIOPOLYMER TRANSPORT PROTEIN EXBD-RELATED"/>
    <property type="match status" value="1"/>
</dbReference>
<keyword evidence="6 8" id="KW-0472">Membrane</keyword>
<keyword evidence="4 7" id="KW-0812">Transmembrane</keyword>
<proteinExistence type="inferred from homology"/>
<evidence type="ECO:0000256" key="6">
    <source>
        <dbReference type="ARBA" id="ARBA00023136"/>
    </source>
</evidence>
<evidence type="ECO:0000256" key="7">
    <source>
        <dbReference type="RuleBase" id="RU003879"/>
    </source>
</evidence>
<dbReference type="RefSeq" id="WP_123095855.1">
    <property type="nucleotide sequence ID" value="NZ_RIZG01000005.1"/>
</dbReference>
<name>A0A3M8Q385_9GAMM</name>
<keyword evidence="7" id="KW-0653">Protein transport</keyword>
<sequence length="145" mass="16154">MKIGEKYAARAANKDDNMVPLINVVFLMLVFFMVAGQIQKADPIAVMPPYSINDTRAVTDPNVVIVVGSDDSDSLYVDDERFVLDEIQAYLEQQFTAAENKEAFWVQIKADGAISLEKLRPVFNQVRLAGLTKVSLATQLERGEE</sequence>
<keyword evidence="3" id="KW-1003">Cell membrane</keyword>
<organism evidence="9 10">
    <name type="scientific">Marinomonas hwangdonensis</name>
    <dbReference type="NCBI Taxonomy" id="1053647"/>
    <lineage>
        <taxon>Bacteria</taxon>
        <taxon>Pseudomonadati</taxon>
        <taxon>Pseudomonadota</taxon>
        <taxon>Gammaproteobacteria</taxon>
        <taxon>Oceanospirillales</taxon>
        <taxon>Oceanospirillaceae</taxon>
        <taxon>Marinomonas</taxon>
    </lineage>
</organism>
<dbReference type="EMBL" id="RIZG01000005">
    <property type="protein sequence ID" value="RNF50569.1"/>
    <property type="molecule type" value="Genomic_DNA"/>
</dbReference>
<accession>A0A3M8Q385</accession>
<protein>
    <submittedName>
        <fullName evidence="9">Biopolymer transporter ExbD</fullName>
    </submittedName>
</protein>
<keyword evidence="10" id="KW-1185">Reference proteome</keyword>
<evidence type="ECO:0000256" key="2">
    <source>
        <dbReference type="ARBA" id="ARBA00005811"/>
    </source>
</evidence>
<comment type="subcellular location">
    <subcellularLocation>
        <location evidence="1">Cell membrane</location>
        <topology evidence="1">Single-pass membrane protein</topology>
    </subcellularLocation>
    <subcellularLocation>
        <location evidence="7">Cell membrane</location>
        <topology evidence="7">Single-pass type II membrane protein</topology>
    </subcellularLocation>
</comment>
<gene>
    <name evidence="9" type="ORF">EBI00_10395</name>
</gene>
<dbReference type="AlphaFoldDB" id="A0A3M8Q385"/>
<evidence type="ECO:0000256" key="3">
    <source>
        <dbReference type="ARBA" id="ARBA00022475"/>
    </source>
</evidence>
<evidence type="ECO:0000313" key="10">
    <source>
        <dbReference type="Proteomes" id="UP000280507"/>
    </source>
</evidence>
<comment type="similarity">
    <text evidence="2 7">Belongs to the ExbD/TolR family.</text>
</comment>
<dbReference type="InterPro" id="IPR003400">
    <property type="entry name" value="ExbD"/>
</dbReference>
<dbReference type="GO" id="GO:0022857">
    <property type="term" value="F:transmembrane transporter activity"/>
    <property type="evidence" value="ECO:0007669"/>
    <property type="project" value="InterPro"/>
</dbReference>
<evidence type="ECO:0000256" key="8">
    <source>
        <dbReference type="SAM" id="Phobius"/>
    </source>
</evidence>
<comment type="caution">
    <text evidence="9">The sequence shown here is derived from an EMBL/GenBank/DDBJ whole genome shotgun (WGS) entry which is preliminary data.</text>
</comment>
<dbReference type="Proteomes" id="UP000280507">
    <property type="component" value="Unassembled WGS sequence"/>
</dbReference>
<dbReference type="GO" id="GO:0015031">
    <property type="term" value="P:protein transport"/>
    <property type="evidence" value="ECO:0007669"/>
    <property type="project" value="UniProtKB-KW"/>
</dbReference>
<evidence type="ECO:0000256" key="5">
    <source>
        <dbReference type="ARBA" id="ARBA00022989"/>
    </source>
</evidence>
<dbReference type="PANTHER" id="PTHR30558">
    <property type="entry name" value="EXBD MEMBRANE COMPONENT OF PMF-DRIVEN MACROMOLECULE IMPORT SYSTEM"/>
    <property type="match status" value="1"/>
</dbReference>
<evidence type="ECO:0000313" key="9">
    <source>
        <dbReference type="EMBL" id="RNF50569.1"/>
    </source>
</evidence>